<dbReference type="GO" id="GO:0005952">
    <property type="term" value="C:cAMP-dependent protein kinase complex"/>
    <property type="evidence" value="ECO:0007669"/>
    <property type="project" value="InterPro"/>
</dbReference>
<dbReference type="InterPro" id="IPR018490">
    <property type="entry name" value="cNMP-bd_dom_sf"/>
</dbReference>
<dbReference type="EMBL" id="HBGJ01044690">
    <property type="protein sequence ID" value="CAD9269625.1"/>
    <property type="molecule type" value="Transcribed_RNA"/>
</dbReference>
<dbReference type="Pfam" id="PF17824">
    <property type="entry name" value="DUF5586"/>
    <property type="match status" value="1"/>
</dbReference>
<evidence type="ECO:0000313" key="11">
    <source>
        <dbReference type="EMBL" id="CAD9269626.1"/>
    </source>
</evidence>
<dbReference type="Gene3D" id="1.20.890.10">
    <property type="entry name" value="cAMP-dependent protein kinase regulatory subunit, dimerization-anchoring domain"/>
    <property type="match status" value="1"/>
</dbReference>
<dbReference type="FunFam" id="2.60.120.10:FF:000006">
    <property type="entry name" value="cAMP-dependent protein kinase type I-alpha regulatory subunit"/>
    <property type="match status" value="1"/>
</dbReference>
<dbReference type="GO" id="GO:0005829">
    <property type="term" value="C:cytosol"/>
    <property type="evidence" value="ECO:0007669"/>
    <property type="project" value="TreeGrafter"/>
</dbReference>
<dbReference type="InterPro" id="IPR000595">
    <property type="entry name" value="cNMP-bd_dom"/>
</dbReference>
<dbReference type="CDD" id="cd00038">
    <property type="entry name" value="CAP_ED"/>
    <property type="match status" value="2"/>
</dbReference>
<dbReference type="InterPro" id="IPR040687">
    <property type="entry name" value="DUF5586"/>
</dbReference>
<evidence type="ECO:0000256" key="2">
    <source>
        <dbReference type="ARBA" id="ARBA00022553"/>
    </source>
</evidence>
<dbReference type="PROSITE" id="PS50042">
    <property type="entry name" value="CNMP_BINDING_3"/>
    <property type="match status" value="2"/>
</dbReference>
<dbReference type="InterPro" id="IPR014710">
    <property type="entry name" value="RmlC-like_jellyroll"/>
</dbReference>
<evidence type="ECO:0000256" key="1">
    <source>
        <dbReference type="ARBA" id="ARBA00005753"/>
    </source>
</evidence>
<evidence type="ECO:0000256" key="5">
    <source>
        <dbReference type="ARBA" id="ARBA00022741"/>
    </source>
</evidence>
<evidence type="ECO:0000256" key="3">
    <source>
        <dbReference type="ARBA" id="ARBA00022566"/>
    </source>
</evidence>
<dbReference type="PROSITE" id="PS00888">
    <property type="entry name" value="CNMP_BINDING_1"/>
    <property type="match status" value="2"/>
</dbReference>
<feature type="domain" description="Cyclic nucleotide-binding" evidence="9">
    <location>
        <begin position="268"/>
        <end position="388"/>
    </location>
</feature>
<feature type="region of interest" description="Disordered" evidence="8">
    <location>
        <begin position="71"/>
        <end position="127"/>
    </location>
</feature>
<dbReference type="EMBL" id="HBGJ01044691">
    <property type="protein sequence ID" value="CAD9269626.1"/>
    <property type="molecule type" value="Transcribed_RNA"/>
</dbReference>
<keyword evidence="6 7" id="KW-0114">cAMP</keyword>
<dbReference type="PANTHER" id="PTHR11635:SF152">
    <property type="entry name" value="CAMP-DEPENDENT PROTEIN KINASE TYPE I REGULATORY SUBUNIT-RELATED"/>
    <property type="match status" value="1"/>
</dbReference>
<keyword evidence="5 7" id="KW-0547">Nucleotide-binding</keyword>
<dbReference type="Pfam" id="PF00027">
    <property type="entry name" value="cNMP_binding"/>
    <property type="match status" value="2"/>
</dbReference>
<dbReference type="InterPro" id="IPR012198">
    <property type="entry name" value="cAMP_dep_PK_reg_su"/>
</dbReference>
<feature type="binding site" evidence="7">
    <location>
        <position position="215"/>
    </location>
    <ligand>
        <name>3',5'-cyclic AMP</name>
        <dbReference type="ChEBI" id="CHEBI:58165"/>
        <label>1</label>
    </ligand>
</feature>
<comment type="similarity">
    <text evidence="1">Belongs to the cAMP-dependent kinase regulatory chain family.</text>
</comment>
<dbReference type="GO" id="GO:0004862">
    <property type="term" value="F:cAMP-dependent protein kinase inhibitor activity"/>
    <property type="evidence" value="ECO:0007669"/>
    <property type="project" value="TreeGrafter"/>
</dbReference>
<evidence type="ECO:0000259" key="9">
    <source>
        <dbReference type="PROSITE" id="PS50042"/>
    </source>
</evidence>
<accession>A0A6U4LLS2</accession>
<evidence type="ECO:0000256" key="6">
    <source>
        <dbReference type="ARBA" id="ARBA00023149"/>
    </source>
</evidence>
<gene>
    <name evidence="10" type="ORF">PPAR1163_LOCUS28062</name>
    <name evidence="11" type="ORF">PPAR1163_LOCUS28063</name>
</gene>
<reference evidence="11" key="1">
    <citation type="submission" date="2021-01" db="EMBL/GenBank/DDBJ databases">
        <authorList>
            <person name="Corre E."/>
            <person name="Pelletier E."/>
            <person name="Niang G."/>
            <person name="Scheremetjew M."/>
            <person name="Finn R."/>
            <person name="Kale V."/>
            <person name="Holt S."/>
            <person name="Cochrane G."/>
            <person name="Meng A."/>
            <person name="Brown T."/>
            <person name="Cohen L."/>
        </authorList>
    </citation>
    <scope>NUCLEOTIDE SEQUENCE</scope>
    <source>
        <strain evidence="11">CCMP2877</strain>
    </source>
</reference>
<dbReference type="AlphaFoldDB" id="A0A6U4LLS2"/>
<dbReference type="InterPro" id="IPR050503">
    <property type="entry name" value="cAMP-dep_PK_reg_su-like"/>
</dbReference>
<dbReference type="PRINTS" id="PR00103">
    <property type="entry name" value="CAMPKINASE"/>
</dbReference>
<name>A0A6U4LLS2_9STRA</name>
<feature type="binding site" evidence="7">
    <location>
        <position position="338"/>
    </location>
    <ligand>
        <name>3',5'-cyclic AMP</name>
        <dbReference type="ChEBI" id="CHEBI:58165"/>
        <label>2</label>
    </ligand>
</feature>
<sequence>MSDLGTADVQAELQAYLNNKNINTLFIQIVESLLIEKPDNPIGFIVEYLRNKYPEQVGVTEQVAAANEFLLADDDEENSDDEDDEEDYLPEMEEMPKKPYNRGGGRRASVSAESVNPNAPAPEIAKHPKSDEECALIGKLLGDNVLFKNLEEEQLKMLQDAMFPVEFEDGATIIQQGDQGDNFYILSEGTVDCFVDFEGEQKKVLEYTTGGSFGELALLYNAPRAATCKATSHCKLYALDRVAFKVLLMQSTIANRNQYKEFLDGVDLLDSLNDYEKLTIADALEIEAFDDGTVVCRQGEKGDCFYIVKDGEASCTQTDASGEQVEVARLGQGNYFGEIALLTPKMRQATVTAVGQLKVMKLDRKTFKRVMGPLEEILKRNMEHYNKVRAQNI</sequence>
<protein>
    <recommendedName>
        <fullName evidence="9">Cyclic nucleotide-binding domain-containing protein</fullName>
    </recommendedName>
</protein>
<dbReference type="PANTHER" id="PTHR11635">
    <property type="entry name" value="CAMP-DEPENDENT PROTEIN KINASE REGULATORY CHAIN"/>
    <property type="match status" value="1"/>
</dbReference>
<feature type="domain" description="Cyclic nucleotide-binding" evidence="9">
    <location>
        <begin position="146"/>
        <end position="265"/>
    </location>
</feature>
<dbReference type="GO" id="GO:0030552">
    <property type="term" value="F:cAMP binding"/>
    <property type="evidence" value="ECO:0007669"/>
    <property type="project" value="UniProtKB-KW"/>
</dbReference>
<keyword evidence="3 7" id="KW-0116">cAMP-binding</keyword>
<evidence type="ECO:0000313" key="10">
    <source>
        <dbReference type="EMBL" id="CAD9269625.1"/>
    </source>
</evidence>
<dbReference type="SMART" id="SM00100">
    <property type="entry name" value="cNMP"/>
    <property type="match status" value="2"/>
</dbReference>
<feature type="compositionally biased region" description="Acidic residues" evidence="8">
    <location>
        <begin position="71"/>
        <end position="93"/>
    </location>
</feature>
<evidence type="ECO:0000256" key="4">
    <source>
        <dbReference type="ARBA" id="ARBA00022737"/>
    </source>
</evidence>
<dbReference type="SUPFAM" id="SSF51206">
    <property type="entry name" value="cAMP-binding domain-like"/>
    <property type="match status" value="2"/>
</dbReference>
<keyword evidence="4" id="KW-0677">Repeat</keyword>
<dbReference type="Gene3D" id="2.60.120.10">
    <property type="entry name" value="Jelly Rolls"/>
    <property type="match status" value="2"/>
</dbReference>
<proteinExistence type="inferred from homology"/>
<dbReference type="SUPFAM" id="SSF47391">
    <property type="entry name" value="Dimerization-anchoring domain of cAMP-dependent PK regulatory subunit"/>
    <property type="match status" value="1"/>
</dbReference>
<dbReference type="PIRSF" id="PIRSF000548">
    <property type="entry name" value="PK_regulatory"/>
    <property type="match status" value="1"/>
</dbReference>
<keyword evidence="2" id="KW-0597">Phosphoprotein</keyword>
<feature type="binding site" evidence="7">
    <location>
        <position position="347"/>
    </location>
    <ligand>
        <name>3',5'-cyclic AMP</name>
        <dbReference type="ChEBI" id="CHEBI:58165"/>
        <label>2</label>
    </ligand>
</feature>
<organism evidence="11">
    <name type="scientific">Phaeomonas parva</name>
    <dbReference type="NCBI Taxonomy" id="124430"/>
    <lineage>
        <taxon>Eukaryota</taxon>
        <taxon>Sar</taxon>
        <taxon>Stramenopiles</taxon>
        <taxon>Ochrophyta</taxon>
        <taxon>Pinguiophyceae</taxon>
        <taxon>Pinguiochrysidales</taxon>
        <taxon>Pinguiochrysidaceae</taxon>
        <taxon>Phaeomonas</taxon>
    </lineage>
</organism>
<dbReference type="InterPro" id="IPR018488">
    <property type="entry name" value="cNMP-bd_CS"/>
</dbReference>
<dbReference type="GO" id="GO:0034236">
    <property type="term" value="F:protein kinase A catalytic subunit binding"/>
    <property type="evidence" value="ECO:0007669"/>
    <property type="project" value="TreeGrafter"/>
</dbReference>
<dbReference type="CDD" id="cd22981">
    <property type="entry name" value="DD_TbAK-like"/>
    <property type="match status" value="1"/>
</dbReference>
<evidence type="ECO:0000256" key="7">
    <source>
        <dbReference type="PIRSR" id="PIRSR000548-1"/>
    </source>
</evidence>
<feature type="binding site" evidence="7">
    <location>
        <position position="224"/>
    </location>
    <ligand>
        <name>3',5'-cyclic AMP</name>
        <dbReference type="ChEBI" id="CHEBI:58165"/>
        <label>1</label>
    </ligand>
</feature>
<evidence type="ECO:0000256" key="8">
    <source>
        <dbReference type="SAM" id="MobiDB-lite"/>
    </source>
</evidence>
<dbReference type="PROSITE" id="PS00889">
    <property type="entry name" value="CNMP_BINDING_2"/>
    <property type="match status" value="1"/>
</dbReference>